<keyword evidence="3" id="KW-1185">Reference proteome</keyword>
<feature type="compositionally biased region" description="Polar residues" evidence="1">
    <location>
        <begin position="26"/>
        <end position="47"/>
    </location>
</feature>
<proteinExistence type="predicted"/>
<name>A0AAX6FG94_IRIPA</name>
<accession>A0AAX6FG94</accession>
<evidence type="ECO:0000256" key="1">
    <source>
        <dbReference type="SAM" id="MobiDB-lite"/>
    </source>
</evidence>
<feature type="region of interest" description="Disordered" evidence="1">
    <location>
        <begin position="1"/>
        <end position="47"/>
    </location>
</feature>
<evidence type="ECO:0000313" key="3">
    <source>
        <dbReference type="Proteomes" id="UP001140949"/>
    </source>
</evidence>
<sequence length="47" mass="5077">MERNLMAKQDMSELGFHKVNEPDLSAESNANTNKQASPSSTGKTLPA</sequence>
<evidence type="ECO:0000313" key="2">
    <source>
        <dbReference type="EMBL" id="KAJ6815406.1"/>
    </source>
</evidence>
<reference evidence="2" key="2">
    <citation type="submission" date="2023-04" db="EMBL/GenBank/DDBJ databases">
        <authorList>
            <person name="Bruccoleri R.E."/>
            <person name="Oakeley E.J."/>
            <person name="Faust A.-M."/>
            <person name="Dessus-Babus S."/>
            <person name="Altorfer M."/>
            <person name="Burckhardt D."/>
            <person name="Oertli M."/>
            <person name="Naumann U."/>
            <person name="Petersen F."/>
            <person name="Wong J."/>
        </authorList>
    </citation>
    <scope>NUCLEOTIDE SEQUENCE</scope>
    <source>
        <strain evidence="2">GSM-AAB239-AS_SAM_17_03QT</strain>
        <tissue evidence="2">Leaf</tissue>
    </source>
</reference>
<dbReference type="Proteomes" id="UP001140949">
    <property type="component" value="Unassembled WGS sequence"/>
</dbReference>
<comment type="caution">
    <text evidence="2">The sequence shown here is derived from an EMBL/GenBank/DDBJ whole genome shotgun (WGS) entry which is preliminary data.</text>
</comment>
<organism evidence="2 3">
    <name type="scientific">Iris pallida</name>
    <name type="common">Sweet iris</name>
    <dbReference type="NCBI Taxonomy" id="29817"/>
    <lineage>
        <taxon>Eukaryota</taxon>
        <taxon>Viridiplantae</taxon>
        <taxon>Streptophyta</taxon>
        <taxon>Embryophyta</taxon>
        <taxon>Tracheophyta</taxon>
        <taxon>Spermatophyta</taxon>
        <taxon>Magnoliopsida</taxon>
        <taxon>Liliopsida</taxon>
        <taxon>Asparagales</taxon>
        <taxon>Iridaceae</taxon>
        <taxon>Iridoideae</taxon>
        <taxon>Irideae</taxon>
        <taxon>Iris</taxon>
    </lineage>
</organism>
<gene>
    <name evidence="2" type="ORF">M6B38_134410</name>
</gene>
<dbReference type="EMBL" id="JANAVB010028836">
    <property type="protein sequence ID" value="KAJ6815406.1"/>
    <property type="molecule type" value="Genomic_DNA"/>
</dbReference>
<dbReference type="AlphaFoldDB" id="A0AAX6FG94"/>
<protein>
    <submittedName>
        <fullName evidence="2">Cytochrome c oxidase assembly protein COX19-like</fullName>
    </submittedName>
</protein>
<reference evidence="2" key="1">
    <citation type="journal article" date="2023" name="GigaByte">
        <title>Genome assembly of the bearded iris, Iris pallida Lam.</title>
        <authorList>
            <person name="Bruccoleri R.E."/>
            <person name="Oakeley E.J."/>
            <person name="Faust A.M.E."/>
            <person name="Altorfer M."/>
            <person name="Dessus-Babus S."/>
            <person name="Burckhardt D."/>
            <person name="Oertli M."/>
            <person name="Naumann U."/>
            <person name="Petersen F."/>
            <person name="Wong J."/>
        </authorList>
    </citation>
    <scope>NUCLEOTIDE SEQUENCE</scope>
    <source>
        <strain evidence="2">GSM-AAB239-AS_SAM_17_03QT</strain>
    </source>
</reference>